<keyword evidence="4 6" id="KW-1133">Transmembrane helix</keyword>
<dbReference type="InterPro" id="IPR005829">
    <property type="entry name" value="Sugar_transporter_CS"/>
</dbReference>
<organism evidence="8 9">
    <name type="scientific">Pararhizobium polonicum</name>
    <dbReference type="NCBI Taxonomy" id="1612624"/>
    <lineage>
        <taxon>Bacteria</taxon>
        <taxon>Pseudomonadati</taxon>
        <taxon>Pseudomonadota</taxon>
        <taxon>Alphaproteobacteria</taxon>
        <taxon>Hyphomicrobiales</taxon>
        <taxon>Rhizobiaceae</taxon>
        <taxon>Rhizobium/Agrobacterium group</taxon>
        <taxon>Pararhizobium</taxon>
    </lineage>
</organism>
<feature type="transmembrane region" description="Helical" evidence="6">
    <location>
        <begin position="373"/>
        <end position="393"/>
    </location>
</feature>
<feature type="transmembrane region" description="Helical" evidence="6">
    <location>
        <begin position="215"/>
        <end position="232"/>
    </location>
</feature>
<evidence type="ECO:0000259" key="7">
    <source>
        <dbReference type="PROSITE" id="PS50850"/>
    </source>
</evidence>
<dbReference type="GO" id="GO:0005886">
    <property type="term" value="C:plasma membrane"/>
    <property type="evidence" value="ECO:0007669"/>
    <property type="project" value="UniProtKB-SubCell"/>
</dbReference>
<dbReference type="OrthoDB" id="9800416at2"/>
<keyword evidence="2" id="KW-1003">Cell membrane</keyword>
<comment type="caution">
    <text evidence="8">The sequence shown here is derived from an EMBL/GenBank/DDBJ whole genome shotgun (WGS) entry which is preliminary data.</text>
</comment>
<dbReference type="SUPFAM" id="SSF103473">
    <property type="entry name" value="MFS general substrate transporter"/>
    <property type="match status" value="1"/>
</dbReference>
<dbReference type="PATRIC" id="fig|1612624.7.peg.1861"/>
<name>A0A1C7P553_9HYPH</name>
<dbReference type="InterPro" id="IPR020846">
    <property type="entry name" value="MFS_dom"/>
</dbReference>
<dbReference type="PROSITE" id="PS00216">
    <property type="entry name" value="SUGAR_TRANSPORT_1"/>
    <property type="match status" value="1"/>
</dbReference>
<feature type="transmembrane region" description="Helical" evidence="6">
    <location>
        <begin position="308"/>
        <end position="329"/>
    </location>
</feature>
<dbReference type="Proteomes" id="UP000093111">
    <property type="component" value="Unassembled WGS sequence"/>
</dbReference>
<dbReference type="InterPro" id="IPR050189">
    <property type="entry name" value="MFS_Efflux_Transporters"/>
</dbReference>
<dbReference type="PROSITE" id="PS50850">
    <property type="entry name" value="MFS"/>
    <property type="match status" value="1"/>
</dbReference>
<dbReference type="GO" id="GO:0022857">
    <property type="term" value="F:transmembrane transporter activity"/>
    <property type="evidence" value="ECO:0007669"/>
    <property type="project" value="InterPro"/>
</dbReference>
<feature type="transmembrane region" description="Helical" evidence="6">
    <location>
        <begin position="166"/>
        <end position="183"/>
    </location>
</feature>
<reference evidence="8 9" key="1">
    <citation type="journal article" date="2016" name="Syst. Appl. Microbiol.">
        <title>Pararhizobium polonicum sp. nov. isolated from tumors on stone fruit rootstocks.</title>
        <authorList>
            <person name="Pulawska J."/>
            <person name="Kuzmanovic N."/>
            <person name="Willems A."/>
            <person name="Pothier J.F."/>
        </authorList>
    </citation>
    <scope>NUCLEOTIDE SEQUENCE [LARGE SCALE GENOMIC DNA]</scope>
    <source>
        <strain evidence="8 9">F5.1</strain>
    </source>
</reference>
<accession>A0A1C7P553</accession>
<gene>
    <name evidence="8" type="ORF">ADU59_08870</name>
</gene>
<evidence type="ECO:0000256" key="5">
    <source>
        <dbReference type="ARBA" id="ARBA00023136"/>
    </source>
</evidence>
<dbReference type="PANTHER" id="PTHR43124:SF3">
    <property type="entry name" value="CHLORAMPHENICOL EFFLUX PUMP RV0191"/>
    <property type="match status" value="1"/>
</dbReference>
<feature type="transmembrane region" description="Helical" evidence="6">
    <location>
        <begin position="102"/>
        <end position="123"/>
    </location>
</feature>
<proteinExistence type="predicted"/>
<comment type="subcellular location">
    <subcellularLocation>
        <location evidence="1">Cell membrane</location>
        <topology evidence="1">Multi-pass membrane protein</topology>
    </subcellularLocation>
</comment>
<dbReference type="RefSeq" id="WP_068953695.1">
    <property type="nucleotide sequence ID" value="NZ_LGLV01000005.1"/>
</dbReference>
<evidence type="ECO:0000313" key="8">
    <source>
        <dbReference type="EMBL" id="OBZ96425.1"/>
    </source>
</evidence>
<keyword evidence="3 6" id="KW-0812">Transmembrane</keyword>
<evidence type="ECO:0000256" key="4">
    <source>
        <dbReference type="ARBA" id="ARBA00022989"/>
    </source>
</evidence>
<dbReference type="InterPro" id="IPR011701">
    <property type="entry name" value="MFS"/>
</dbReference>
<evidence type="ECO:0000256" key="2">
    <source>
        <dbReference type="ARBA" id="ARBA00022475"/>
    </source>
</evidence>
<dbReference type="PANTHER" id="PTHR43124">
    <property type="entry name" value="PURINE EFFLUX PUMP PBUE"/>
    <property type="match status" value="1"/>
</dbReference>
<evidence type="ECO:0000256" key="1">
    <source>
        <dbReference type="ARBA" id="ARBA00004651"/>
    </source>
</evidence>
<dbReference type="AlphaFoldDB" id="A0A1C7P553"/>
<dbReference type="Pfam" id="PF07690">
    <property type="entry name" value="MFS_1"/>
    <property type="match status" value="1"/>
</dbReference>
<evidence type="ECO:0000256" key="3">
    <source>
        <dbReference type="ARBA" id="ARBA00022692"/>
    </source>
</evidence>
<dbReference type="CDD" id="cd17320">
    <property type="entry name" value="MFS_MdfA_MDR_like"/>
    <property type="match status" value="1"/>
</dbReference>
<keyword evidence="5 6" id="KW-0472">Membrane</keyword>
<dbReference type="InterPro" id="IPR036259">
    <property type="entry name" value="MFS_trans_sf"/>
</dbReference>
<feature type="transmembrane region" description="Helical" evidence="6">
    <location>
        <begin position="49"/>
        <end position="65"/>
    </location>
</feature>
<feature type="transmembrane region" description="Helical" evidence="6">
    <location>
        <begin position="283"/>
        <end position="302"/>
    </location>
</feature>
<keyword evidence="9" id="KW-1185">Reference proteome</keyword>
<evidence type="ECO:0000256" key="6">
    <source>
        <dbReference type="SAM" id="Phobius"/>
    </source>
</evidence>
<feature type="transmembrane region" description="Helical" evidence="6">
    <location>
        <begin position="252"/>
        <end position="271"/>
    </location>
</feature>
<feature type="transmembrane region" description="Helical" evidence="6">
    <location>
        <begin position="341"/>
        <end position="367"/>
    </location>
</feature>
<evidence type="ECO:0000313" key="9">
    <source>
        <dbReference type="Proteomes" id="UP000093111"/>
    </source>
</evidence>
<dbReference type="STRING" id="1612624.ADU59_08870"/>
<feature type="transmembrane region" description="Helical" evidence="6">
    <location>
        <begin position="135"/>
        <end position="154"/>
    </location>
</feature>
<feature type="transmembrane region" description="Helical" evidence="6">
    <location>
        <begin position="12"/>
        <end position="29"/>
    </location>
</feature>
<dbReference type="EMBL" id="LGLV01000005">
    <property type="protein sequence ID" value="OBZ96425.1"/>
    <property type="molecule type" value="Genomic_DNA"/>
</dbReference>
<feature type="transmembrane region" description="Helical" evidence="6">
    <location>
        <begin position="77"/>
        <end position="96"/>
    </location>
</feature>
<sequence length="404" mass="42803">MTSSISFRERIALYALLTSLTSVSIDALLPGLRQIGEEVGAAPPLSTQHIISLFIFGMAFGELLLGPLSDAMGRKKALVLGLGVYAIGTVIAMLAGSLEMVILGRFLQGVGVSGPKIATRAMIRDQFEGDAMARVMSFMFTLFILVPMLAPALAQGVISVAGWRSVFGIYLVLAVLLGLWLMLRQPETLPADKRISFRPKLLLQNGRRILSKRRVTLLIIATGIVFGAQLLYLSTAADLFFDAYGIRETFPFYFAVLATGIGLASFLNAKLVQRFGMDAMARAGFIGLASVGFLMLLASIFWGGRLPLAALMVFMFSAFFAIGVLFGNLNAMAMRSLGQVAGLGASLIASGSSLVATLFAIAIGSFYDGTAMNLAAGFCVAGISSLILAELAVRADASPVEAAR</sequence>
<feature type="domain" description="Major facilitator superfamily (MFS) profile" evidence="7">
    <location>
        <begin position="10"/>
        <end position="394"/>
    </location>
</feature>
<protein>
    <submittedName>
        <fullName evidence="8">MFS transporter</fullName>
    </submittedName>
</protein>
<dbReference type="Gene3D" id="1.20.1720.10">
    <property type="entry name" value="Multidrug resistance protein D"/>
    <property type="match status" value="1"/>
</dbReference>